<feature type="compositionally biased region" description="Low complexity" evidence="10">
    <location>
        <begin position="918"/>
        <end position="930"/>
    </location>
</feature>
<evidence type="ECO:0000256" key="4">
    <source>
        <dbReference type="ARBA" id="ARBA00011738"/>
    </source>
</evidence>
<dbReference type="Proteomes" id="UP000242450">
    <property type="component" value="Chromosome X"/>
</dbReference>
<comment type="function">
    <text evidence="7">Survival and differentiation promoting protein that plays a role in the regulation of neurosynaptogenesis. Induces phosphatase PP2A activity which results in APP dephosphorylation and inhibits BACE1-mediated processing of APP.</text>
</comment>
<keyword evidence="5" id="KW-0963">Cytoplasm</keyword>
<evidence type="ECO:0000256" key="1">
    <source>
        <dbReference type="ARBA" id="ARBA00004123"/>
    </source>
</evidence>
<feature type="compositionally biased region" description="Basic and acidic residues" evidence="10">
    <location>
        <begin position="13"/>
        <end position="31"/>
    </location>
</feature>
<dbReference type="InterPro" id="IPR016024">
    <property type="entry name" value="ARM-type_fold"/>
</dbReference>
<evidence type="ECO:0000256" key="10">
    <source>
        <dbReference type="SAM" id="MobiDB-lite"/>
    </source>
</evidence>
<feature type="compositionally biased region" description="Low complexity" evidence="10">
    <location>
        <begin position="679"/>
        <end position="690"/>
    </location>
</feature>
<dbReference type="SUPFAM" id="SSF48371">
    <property type="entry name" value="ARM repeat"/>
    <property type="match status" value="1"/>
</dbReference>
<feature type="region of interest" description="Disordered" evidence="10">
    <location>
        <begin position="346"/>
        <end position="365"/>
    </location>
</feature>
<evidence type="ECO:0000256" key="3">
    <source>
        <dbReference type="ARBA" id="ARBA00011013"/>
    </source>
</evidence>
<feature type="region of interest" description="Disordered" evidence="10">
    <location>
        <begin position="909"/>
        <end position="932"/>
    </location>
</feature>
<dbReference type="Pfam" id="PF04826">
    <property type="entry name" value="Arm_2"/>
    <property type="match status" value="1"/>
</dbReference>
<dbReference type="PANTHER" id="PTHR46414:SF1">
    <property type="entry name" value="G-PROTEIN COUPLED RECEPTOR-ASSOCIATED SORTING PROTEIN 2"/>
    <property type="match status" value="1"/>
</dbReference>
<feature type="region of interest" description="Disordered" evidence="10">
    <location>
        <begin position="247"/>
        <end position="293"/>
    </location>
</feature>
<evidence type="ECO:0000256" key="5">
    <source>
        <dbReference type="ARBA" id="ARBA00022490"/>
    </source>
</evidence>
<proteinExistence type="inferred from homology"/>
<reference evidence="12 13" key="1">
    <citation type="journal article" date="2018" name="Mol. Genet. Genomics">
        <title>The red deer Cervus elaphus genome CerEla1.0: sequencing, annotating, genes, and chromosomes.</title>
        <authorList>
            <person name="Bana N.A."/>
            <person name="Nyiri A."/>
            <person name="Nagy J."/>
            <person name="Frank K."/>
            <person name="Nagy T."/>
            <person name="Steger V."/>
            <person name="Schiller M."/>
            <person name="Lakatos P."/>
            <person name="Sugar L."/>
            <person name="Horn P."/>
            <person name="Barta E."/>
            <person name="Orosz L."/>
        </authorList>
    </citation>
    <scope>NUCLEOTIDE SEQUENCE [LARGE SCALE GENOMIC DNA]</scope>
    <source>
        <strain evidence="12">Hungarian</strain>
    </source>
</reference>
<dbReference type="InterPro" id="IPR011989">
    <property type="entry name" value="ARM-like"/>
</dbReference>
<evidence type="ECO:0000256" key="2">
    <source>
        <dbReference type="ARBA" id="ARBA00004496"/>
    </source>
</evidence>
<feature type="compositionally biased region" description="Basic and acidic residues" evidence="10">
    <location>
        <begin position="346"/>
        <end position="358"/>
    </location>
</feature>
<dbReference type="GO" id="GO:0005634">
    <property type="term" value="C:nucleus"/>
    <property type="evidence" value="ECO:0007669"/>
    <property type="project" value="UniProtKB-SubCell"/>
</dbReference>
<keyword evidence="13" id="KW-1185">Reference proteome</keyword>
<sequence length="1198" mass="133550">MTGAEVEPVAQAKPEKKPGEEVVGGAERENEVPMVVRPKVRNQATSGARSKTESKAMVGARPKTESQTMAGARPRTESQPLAGARPKTEFQATAGARPKTEARTVGRARPKTEAKAVPGARPKDEAQVWAQTEFGAEAMLQAEGMPQTNAVAWPLVNTESGSATKPMALSMDRELVNVDSETFSSSQVQTGIQPWFGSGEETSMGSWCYPRAKAREEASSESGFWSADETSTMSSFWAGEEASIRSWPREEANTRSRHRAKHQPNPRSRPRSKQDPFIDSWSGSEEESGNPFCLWAGENTNNLFRSRVRDEANMRSKLRTKREDFFESESEDEYYKESWFLPEEEANSRLRPRDKEEPNTVLKPRTQKVVNNSDRVKQEPRFEEEVIIGSWFWAEKEASMEAGASAICESEAGAEEGAIGGSLFWTEEKSSLGAVAREETRPESEEEAIFGSWFWDRDEACFDLNPRPVYKASPRFRDAAEEEVDVSSRPKTWEEVTVEFKPGPCHGVGFPSPSPFRIPEEATTSVYTELFEGKPKNVEVTPEGEEQESLLQSDQPDSEFPFQYDPSYRSVREIREHLRAKESAQPESWSCSCIQCELKIGPEEFEELLLLMDKIRDPFIHEISKIAMAMAGAKSRRNRNRKNENKKKTKTEKRAVAEAEGKREATDKVRSAEGKREATGTAKTQTKAITKAGPRADAVAVVKAASKNKAVTEMKEHLLDVRPKAEDEAARAARFCSVAQASAESRFTCKDKTHINTWFGAGEEANVGSWLWNGEEIGKHFSAKDEGKADTGPPSCAEKLEPLAGTSCKARLGAEEEEEEENVIGSWFWDGDETSFDPNPRPVSRIIKPQPVDEINEKDRPKDWSEVTIWPKAPAVTPAVLGFRSQVTFEKKPPSYVVLASAEENTRSSPVATAAACPSRSTPSSSQPVSEFPFGSDPCIQTIEEIRRQIRIREVNGIKPFACPCKMECYMDSEEFERLITLLKSTTDPLIHKIAQIAMGIINVHPFAQEFINEVGVVTLIESLLSFPSSEMRKKAVITLNPPSGDERQRKVELHVKHMCKETISFPLNSPGQQSGLKILGQLTTDSNHHHIVANYFSELFHLLSLGNRKTRNLVLKVLLNMSENPTAARDMTNTESLAALKLIFNQKEAKANLVSAVAIFINIKEHIRKGSIVVVDHSSYTTLMAIFREVKVIIETM</sequence>
<gene>
    <name evidence="12" type="ORF">Celaphus_00009716</name>
</gene>
<feature type="compositionally biased region" description="Basic and acidic residues" evidence="10">
    <location>
        <begin position="98"/>
        <end position="114"/>
    </location>
</feature>
<dbReference type="GO" id="GO:0005829">
    <property type="term" value="C:cytosol"/>
    <property type="evidence" value="ECO:0007669"/>
    <property type="project" value="TreeGrafter"/>
</dbReference>
<dbReference type="AlphaFoldDB" id="A0A212C0C5"/>
<evidence type="ECO:0000256" key="6">
    <source>
        <dbReference type="ARBA" id="ARBA00023242"/>
    </source>
</evidence>
<keyword evidence="6" id="KW-0539">Nucleus</keyword>
<dbReference type="OrthoDB" id="9524277at2759"/>
<dbReference type="GO" id="GO:0001664">
    <property type="term" value="F:G protein-coupled receptor binding"/>
    <property type="evidence" value="ECO:0007669"/>
    <property type="project" value="TreeGrafter"/>
</dbReference>
<feature type="domain" description="Armadillo repeat-containing" evidence="11">
    <location>
        <begin position="972"/>
        <end position="1189"/>
    </location>
</feature>
<comment type="similarity">
    <text evidence="3">Belongs to the GPRASP family.</text>
</comment>
<name>A0A212C0C5_CEREH</name>
<protein>
    <recommendedName>
        <fullName evidence="8">G protein-coupled receptor associated sorting protein 3</fullName>
    </recommendedName>
    <alternativeName>
        <fullName evidence="9">Protein BHLHb9</fullName>
    </alternativeName>
</protein>
<dbReference type="InterPro" id="IPR006911">
    <property type="entry name" value="ARM-rpt_dom"/>
</dbReference>
<comment type="caution">
    <text evidence="12">The sequence shown here is derived from an EMBL/GenBank/DDBJ whole genome shotgun (WGS) entry which is preliminary data.</text>
</comment>
<dbReference type="FunFam" id="1.25.10.10:FF:000757">
    <property type="entry name" value="BHLHB9 isoform 1"/>
    <property type="match status" value="1"/>
</dbReference>
<dbReference type="EMBL" id="MKHE01000034">
    <property type="protein sequence ID" value="OWJ99447.1"/>
    <property type="molecule type" value="Genomic_DNA"/>
</dbReference>
<dbReference type="PANTHER" id="PTHR46414">
    <property type="entry name" value="PROTEIN BHLHB9-RELATED"/>
    <property type="match status" value="1"/>
</dbReference>
<accession>A0A212C0C5</accession>
<feature type="compositionally biased region" description="Basic residues" evidence="10">
    <location>
        <begin position="255"/>
        <end position="271"/>
    </location>
</feature>
<feature type="region of interest" description="Disordered" evidence="10">
    <location>
        <begin position="540"/>
        <end position="559"/>
    </location>
</feature>
<evidence type="ECO:0000256" key="7">
    <source>
        <dbReference type="ARBA" id="ARBA00055363"/>
    </source>
</evidence>
<feature type="region of interest" description="Disordered" evidence="10">
    <location>
        <begin position="1"/>
        <end position="124"/>
    </location>
</feature>
<comment type="subunit">
    <text evidence="4">Homodimer.</text>
</comment>
<evidence type="ECO:0000256" key="8">
    <source>
        <dbReference type="ARBA" id="ARBA00068453"/>
    </source>
</evidence>
<evidence type="ECO:0000313" key="12">
    <source>
        <dbReference type="EMBL" id="OWJ99447.1"/>
    </source>
</evidence>
<evidence type="ECO:0000256" key="9">
    <source>
        <dbReference type="ARBA" id="ARBA00076762"/>
    </source>
</evidence>
<feature type="region of interest" description="Disordered" evidence="10">
    <location>
        <begin position="631"/>
        <end position="690"/>
    </location>
</feature>
<dbReference type="InterPro" id="IPR043374">
    <property type="entry name" value="GASP1-3"/>
</dbReference>
<evidence type="ECO:0000313" key="13">
    <source>
        <dbReference type="Proteomes" id="UP000242450"/>
    </source>
</evidence>
<comment type="subcellular location">
    <subcellularLocation>
        <location evidence="2">Cytoplasm</location>
    </subcellularLocation>
    <subcellularLocation>
        <location evidence="1">Nucleus</location>
    </subcellularLocation>
</comment>
<feature type="compositionally biased region" description="Basic and acidic residues" evidence="10">
    <location>
        <begin position="652"/>
        <end position="678"/>
    </location>
</feature>
<organism evidence="12 13">
    <name type="scientific">Cervus elaphus hippelaphus</name>
    <name type="common">European red deer</name>
    <dbReference type="NCBI Taxonomy" id="46360"/>
    <lineage>
        <taxon>Eukaryota</taxon>
        <taxon>Metazoa</taxon>
        <taxon>Chordata</taxon>
        <taxon>Craniata</taxon>
        <taxon>Vertebrata</taxon>
        <taxon>Euteleostomi</taxon>
        <taxon>Mammalia</taxon>
        <taxon>Eutheria</taxon>
        <taxon>Laurasiatheria</taxon>
        <taxon>Artiodactyla</taxon>
        <taxon>Ruminantia</taxon>
        <taxon>Pecora</taxon>
        <taxon>Cervidae</taxon>
        <taxon>Cervinae</taxon>
        <taxon>Cervus</taxon>
    </lineage>
</organism>
<evidence type="ECO:0000259" key="11">
    <source>
        <dbReference type="Pfam" id="PF04826"/>
    </source>
</evidence>
<feature type="compositionally biased region" description="Basic residues" evidence="10">
    <location>
        <begin position="634"/>
        <end position="651"/>
    </location>
</feature>
<dbReference type="Gene3D" id="1.25.10.10">
    <property type="entry name" value="Leucine-rich Repeat Variant"/>
    <property type="match status" value="1"/>
</dbReference>